<dbReference type="EMBL" id="LAVV01007724">
    <property type="protein sequence ID" value="KNZ54984.1"/>
    <property type="molecule type" value="Genomic_DNA"/>
</dbReference>
<dbReference type="AlphaFoldDB" id="A0A0L6V2I7"/>
<organism evidence="1 2">
    <name type="scientific">Puccinia sorghi</name>
    <dbReference type="NCBI Taxonomy" id="27349"/>
    <lineage>
        <taxon>Eukaryota</taxon>
        <taxon>Fungi</taxon>
        <taxon>Dikarya</taxon>
        <taxon>Basidiomycota</taxon>
        <taxon>Pucciniomycotina</taxon>
        <taxon>Pucciniomycetes</taxon>
        <taxon>Pucciniales</taxon>
        <taxon>Pucciniaceae</taxon>
        <taxon>Puccinia</taxon>
    </lineage>
</organism>
<proteinExistence type="predicted"/>
<evidence type="ECO:0000313" key="2">
    <source>
        <dbReference type="Proteomes" id="UP000037035"/>
    </source>
</evidence>
<reference evidence="1 2" key="1">
    <citation type="submission" date="2015-08" db="EMBL/GenBank/DDBJ databases">
        <title>Next Generation Sequencing and Analysis of the Genome of Puccinia sorghi L Schw, the Causal Agent of Maize Common Rust.</title>
        <authorList>
            <person name="Rochi L."/>
            <person name="Burguener G."/>
            <person name="Darino M."/>
            <person name="Turjanski A."/>
            <person name="Kreff E."/>
            <person name="Dieguez M.J."/>
            <person name="Sacco F."/>
        </authorList>
    </citation>
    <scope>NUCLEOTIDE SEQUENCE [LARGE SCALE GENOMIC DNA]</scope>
    <source>
        <strain evidence="1 2">RO10H11247</strain>
    </source>
</reference>
<evidence type="ECO:0000313" key="1">
    <source>
        <dbReference type="EMBL" id="KNZ54984.1"/>
    </source>
</evidence>
<dbReference type="VEuPathDB" id="FungiDB:VP01_27g4"/>
<protein>
    <submittedName>
        <fullName evidence="1">Uncharacterized protein</fullName>
    </submittedName>
</protein>
<keyword evidence="2" id="KW-1185">Reference proteome</keyword>
<gene>
    <name evidence="1" type="ORF">VP01_27g4</name>
</gene>
<dbReference type="Proteomes" id="UP000037035">
    <property type="component" value="Unassembled WGS sequence"/>
</dbReference>
<name>A0A0L6V2I7_9BASI</name>
<accession>A0A0L6V2I7</accession>
<comment type="caution">
    <text evidence="1">The sequence shown here is derived from an EMBL/GenBank/DDBJ whole genome shotgun (WGS) entry which is preliminary data.</text>
</comment>
<sequence length="581" mass="67189">MSLVVSETSSFQFFPEMENYSPIPLLKGKAKCGSVKLQFNLKVVLTFLHWKIDQFFHLPMHWYRLSFRLGVGLESHSIIIGCVTVIDSSKVSRGVTLRAWGPSFTILFSSIGPLVHKFELSQFFSQVFGFLWKFLALFEFGSEGGGGGILIFEDDMVVFQLPCKSRGETPTIWQKFNQMGVFQIFRKISIYHSEKNSVPTGLYMLRVPGFYIQHTITTFFILTTLFVFHASHSIPPTPFNQKQKKPCPTFPRAMKCEFPCLGSIPLRFPCFKIPTALNKRKRVCHKKELSNQRLTSPEERKIKSRFKVQVLFFKPIIANRFSSQLCYRCSQNCQFEFFSVNINHYRNKCLKLSGFLLQQRLIVYKKDSRMNLSMLQSNERTSIPKEIVTETLRHLKIGSTAGFLRAIYPAFRLKPLCDMPPVKPATPGHNLTPVQTSPERVLRLWHTLQEAQTLQGLPQSCEPCRTYTNQTNLMERTVPKKMIKQSMKQPTWKRSQSDRWILMSTNIRSRFQWGKLCLKEELLNDFISSVRERIKKKNRELSSSKGGLRSPSLDNPLNIVCFEQKKCVQLTLARILPFSLN</sequence>